<gene>
    <name evidence="1" type="ORF">UFOPK2975_00379</name>
</gene>
<organism evidence="1">
    <name type="scientific">freshwater metagenome</name>
    <dbReference type="NCBI Taxonomy" id="449393"/>
    <lineage>
        <taxon>unclassified sequences</taxon>
        <taxon>metagenomes</taxon>
        <taxon>ecological metagenomes</taxon>
    </lineage>
</organism>
<dbReference type="EMBL" id="CAFAAG010000016">
    <property type="protein sequence ID" value="CAB4788439.1"/>
    <property type="molecule type" value="Genomic_DNA"/>
</dbReference>
<sequence length="139" mass="15262">MIRFVIVGVVVVVALLANLWQRKRRVDAPTQGASEIPSQIDRSDFVRPDAPWIVLAFTSATCQTCSDIERKVRVLETSSVAIQILEFTAERELHKRYKIDAVPAVLMADASGVVQANFLGPVSATDLWAALARARDSVV</sequence>
<evidence type="ECO:0000313" key="1">
    <source>
        <dbReference type="EMBL" id="CAB4788439.1"/>
    </source>
</evidence>
<dbReference type="SUPFAM" id="SSF52833">
    <property type="entry name" value="Thioredoxin-like"/>
    <property type="match status" value="1"/>
</dbReference>
<proteinExistence type="predicted"/>
<reference evidence="1" key="1">
    <citation type="submission" date="2020-05" db="EMBL/GenBank/DDBJ databases">
        <authorList>
            <person name="Chiriac C."/>
            <person name="Salcher M."/>
            <person name="Ghai R."/>
            <person name="Kavagutti S V."/>
        </authorList>
    </citation>
    <scope>NUCLEOTIDE SEQUENCE</scope>
</reference>
<dbReference type="AlphaFoldDB" id="A0A6J6WW96"/>
<accession>A0A6J6WW96</accession>
<name>A0A6J6WW96_9ZZZZ</name>
<dbReference type="Gene3D" id="3.40.30.10">
    <property type="entry name" value="Glutaredoxin"/>
    <property type="match status" value="1"/>
</dbReference>
<dbReference type="InterPro" id="IPR036249">
    <property type="entry name" value="Thioredoxin-like_sf"/>
</dbReference>
<protein>
    <submittedName>
        <fullName evidence="1">Unannotated protein</fullName>
    </submittedName>
</protein>